<evidence type="ECO:0000256" key="1">
    <source>
        <dbReference type="SAM" id="MobiDB-lite"/>
    </source>
</evidence>
<dbReference type="AlphaFoldDB" id="A0A4Y8Q9N9"/>
<comment type="caution">
    <text evidence="2">The sequence shown here is derived from an EMBL/GenBank/DDBJ whole genome shotgun (WGS) entry which is preliminary data.</text>
</comment>
<keyword evidence="3" id="KW-1185">Reference proteome</keyword>
<dbReference type="Proteomes" id="UP000298246">
    <property type="component" value="Unassembled WGS sequence"/>
</dbReference>
<dbReference type="EMBL" id="MYFO01000002">
    <property type="protein sequence ID" value="TFE91436.1"/>
    <property type="molecule type" value="Genomic_DNA"/>
</dbReference>
<reference evidence="2 3" key="1">
    <citation type="submission" date="2017-03" db="EMBL/GenBank/DDBJ databases">
        <title>Isolation of Levoglucosan Utilizing Bacteria.</title>
        <authorList>
            <person name="Arya A.S."/>
        </authorList>
    </citation>
    <scope>NUCLEOTIDE SEQUENCE [LARGE SCALE GENOMIC DNA]</scope>
    <source>
        <strain evidence="2 3">MEC069</strain>
    </source>
</reference>
<feature type="region of interest" description="Disordered" evidence="1">
    <location>
        <begin position="1"/>
        <end position="30"/>
    </location>
</feature>
<evidence type="ECO:0000313" key="2">
    <source>
        <dbReference type="EMBL" id="TFE91436.1"/>
    </source>
</evidence>
<protein>
    <submittedName>
        <fullName evidence="2">Uncharacterized protein</fullName>
    </submittedName>
</protein>
<feature type="compositionally biased region" description="Basic residues" evidence="1">
    <location>
        <begin position="17"/>
        <end position="27"/>
    </location>
</feature>
<name>A0A4Y8Q9N9_9BACL</name>
<proteinExistence type="predicted"/>
<dbReference type="RefSeq" id="WP_134749600.1">
    <property type="nucleotide sequence ID" value="NZ_MYFO02000004.1"/>
</dbReference>
<organism evidence="2 3">
    <name type="scientific">Paenibacillus athensensis</name>
    <dbReference type="NCBI Taxonomy" id="1967502"/>
    <lineage>
        <taxon>Bacteria</taxon>
        <taxon>Bacillati</taxon>
        <taxon>Bacillota</taxon>
        <taxon>Bacilli</taxon>
        <taxon>Bacillales</taxon>
        <taxon>Paenibacillaceae</taxon>
        <taxon>Paenibacillus</taxon>
    </lineage>
</organism>
<sequence>MRTYAKPPRTSPSGPSLRRKAGKKAGVRRQPLDGLHELHRTIGNQAVQRTITLADYNGHTNVEFKKPTAGSTKALLKEKAIDDIGYGVVKAVKALVSDPLNHSFADVAELAKHLDKQLNKKKSGSAIDKVAKSEHKKNSKLAKLVLDPTAKEVLNGRALTNISKGTLAALREHQQKKANYASLFGDFKTNIKQPDGVDSGGDGNALKDMMMYMDYIESEGVQDLHGKIQDVAFSTNLDTSTKNPEEALSMTHVSMSGTKKKSAYATFPANNIQLPLLSDNKSQQTLNALEASRNSGAFIFSQIGKYKSLQNNWMTPQNAIDPMQHGSFEISSISGQHRNDFNDRLAENSNRTYDMLLANNDGWAKQLEGHVKGYQDSKASDDDKFKAFKEGSRLMVQQLGAFTNQDKLTPPSTPEYQTVYDNM</sequence>
<evidence type="ECO:0000313" key="3">
    <source>
        <dbReference type="Proteomes" id="UP000298246"/>
    </source>
</evidence>
<gene>
    <name evidence="2" type="ORF">B5M42_03065</name>
</gene>
<accession>A0A4Y8Q9N9</accession>